<accession>A0A6A4HQ36</accession>
<feature type="chain" id="PRO_5025494252" evidence="1">
    <location>
        <begin position="24"/>
        <end position="152"/>
    </location>
</feature>
<gene>
    <name evidence="2" type="ORF">BT96DRAFT_820107</name>
</gene>
<organism evidence="2 3">
    <name type="scientific">Gymnopus androsaceus JB14</name>
    <dbReference type="NCBI Taxonomy" id="1447944"/>
    <lineage>
        <taxon>Eukaryota</taxon>
        <taxon>Fungi</taxon>
        <taxon>Dikarya</taxon>
        <taxon>Basidiomycota</taxon>
        <taxon>Agaricomycotina</taxon>
        <taxon>Agaricomycetes</taxon>
        <taxon>Agaricomycetidae</taxon>
        <taxon>Agaricales</taxon>
        <taxon>Marasmiineae</taxon>
        <taxon>Omphalotaceae</taxon>
        <taxon>Gymnopus</taxon>
    </lineage>
</organism>
<evidence type="ECO:0000313" key="3">
    <source>
        <dbReference type="Proteomes" id="UP000799118"/>
    </source>
</evidence>
<dbReference type="EMBL" id="ML769464">
    <property type="protein sequence ID" value="KAE9399801.1"/>
    <property type="molecule type" value="Genomic_DNA"/>
</dbReference>
<name>A0A6A4HQ36_9AGAR</name>
<reference evidence="2" key="1">
    <citation type="journal article" date="2019" name="Environ. Microbiol.">
        <title>Fungal ecological strategies reflected in gene transcription - a case study of two litter decomposers.</title>
        <authorList>
            <person name="Barbi F."/>
            <person name="Kohler A."/>
            <person name="Barry K."/>
            <person name="Baskaran P."/>
            <person name="Daum C."/>
            <person name="Fauchery L."/>
            <person name="Ihrmark K."/>
            <person name="Kuo A."/>
            <person name="LaButti K."/>
            <person name="Lipzen A."/>
            <person name="Morin E."/>
            <person name="Grigoriev I.V."/>
            <person name="Henrissat B."/>
            <person name="Lindahl B."/>
            <person name="Martin F."/>
        </authorList>
    </citation>
    <scope>NUCLEOTIDE SEQUENCE</scope>
    <source>
        <strain evidence="2">JB14</strain>
    </source>
</reference>
<dbReference type="Proteomes" id="UP000799118">
    <property type="component" value="Unassembled WGS sequence"/>
</dbReference>
<evidence type="ECO:0000256" key="1">
    <source>
        <dbReference type="SAM" id="SignalP"/>
    </source>
</evidence>
<dbReference type="AlphaFoldDB" id="A0A6A4HQ36"/>
<proteinExistence type="predicted"/>
<sequence length="152" mass="16166">MVPSLTWACTSLAIISCALSAFAGVISAPTSSEVVAKGDSFDFAYEDSNFCFDGYSQITVWLTDYAPTTANLNSTGEFDQGDYTYYFGSYLIANFGLPPLPPDGGFISPPTSLVMPELPSLVSGEEVYLAVVETGTECQPVSVTMTYSTLAI</sequence>
<keyword evidence="1" id="KW-0732">Signal</keyword>
<dbReference type="OrthoDB" id="2769307at2759"/>
<feature type="signal peptide" evidence="1">
    <location>
        <begin position="1"/>
        <end position="23"/>
    </location>
</feature>
<protein>
    <submittedName>
        <fullName evidence="2">Uncharacterized protein</fullName>
    </submittedName>
</protein>
<keyword evidence="3" id="KW-1185">Reference proteome</keyword>
<evidence type="ECO:0000313" key="2">
    <source>
        <dbReference type="EMBL" id="KAE9399801.1"/>
    </source>
</evidence>